<dbReference type="AlphaFoldDB" id="A0A317SZ72"/>
<dbReference type="Pfam" id="PF22235">
    <property type="entry name" value="FAS1_thioest_ins"/>
    <property type="match status" value="1"/>
</dbReference>
<evidence type="ECO:0000313" key="4">
    <source>
        <dbReference type="Proteomes" id="UP000246991"/>
    </source>
</evidence>
<dbReference type="GO" id="GO:0016740">
    <property type="term" value="F:transferase activity"/>
    <property type="evidence" value="ECO:0007669"/>
    <property type="project" value="UniProtKB-KW"/>
</dbReference>
<dbReference type="Gene3D" id="3.30.1120.100">
    <property type="match status" value="1"/>
</dbReference>
<organism evidence="3 4">
    <name type="scientific">Tuber magnatum</name>
    <name type="common">white Piedmont truffle</name>
    <dbReference type="NCBI Taxonomy" id="42249"/>
    <lineage>
        <taxon>Eukaryota</taxon>
        <taxon>Fungi</taxon>
        <taxon>Dikarya</taxon>
        <taxon>Ascomycota</taxon>
        <taxon>Pezizomycotina</taxon>
        <taxon>Pezizomycetes</taxon>
        <taxon>Pezizales</taxon>
        <taxon>Tuberaceae</taxon>
        <taxon>Tuber</taxon>
    </lineage>
</organism>
<dbReference type="EMBL" id="PYWC01000007">
    <property type="protein sequence ID" value="PWW79624.1"/>
    <property type="molecule type" value="Genomic_DNA"/>
</dbReference>
<reference evidence="3 4" key="1">
    <citation type="submission" date="2018-03" db="EMBL/GenBank/DDBJ databases">
        <title>Genomes of Pezizomycetes fungi and the evolution of truffles.</title>
        <authorList>
            <person name="Murat C."/>
            <person name="Payen T."/>
            <person name="Noel B."/>
            <person name="Kuo A."/>
            <person name="Martin F.M."/>
        </authorList>
    </citation>
    <scope>NUCLEOTIDE SEQUENCE [LARGE SCALE GENOMIC DNA]</scope>
    <source>
        <strain evidence="3">091103-1</strain>
    </source>
</reference>
<dbReference type="Proteomes" id="UP000246991">
    <property type="component" value="Unassembled WGS sequence"/>
</dbReference>
<name>A0A317SZ72_9PEZI</name>
<evidence type="ECO:0000259" key="2">
    <source>
        <dbReference type="Pfam" id="PF17951"/>
    </source>
</evidence>
<gene>
    <name evidence="3" type="ORF">C7212DRAFT_362057</name>
</gene>
<dbReference type="PANTHER" id="PTHR10982">
    <property type="entry name" value="MALONYL COA-ACYL CARRIER PROTEIN TRANSACYLASE"/>
    <property type="match status" value="1"/>
</dbReference>
<dbReference type="InterPro" id="IPR040883">
    <property type="entry name" value="FAS_meander"/>
</dbReference>
<comment type="caution">
    <text evidence="3">The sequence shown here is derived from an EMBL/GenBank/DDBJ whole genome shotgun (WGS) entry which is preliminary data.</text>
</comment>
<dbReference type="Gene3D" id="2.40.128.700">
    <property type="match status" value="1"/>
</dbReference>
<dbReference type="Pfam" id="PF17951">
    <property type="entry name" value="FAS_meander"/>
    <property type="match status" value="1"/>
</dbReference>
<keyword evidence="4" id="KW-1185">Reference proteome</keyword>
<dbReference type="InterPro" id="IPR050830">
    <property type="entry name" value="Fungal_FAS"/>
</dbReference>
<sequence>MDVYGGDKTAVPIVEYFGDKLTTPLDNIRRVDGTLSSSSPSTLSDADPWLRLLASETYLPGYALFTRYVFVQGNKFQDNPRRNISAPAHVMMVKITKARDPAKAWTINTVEGNNHSNGCYIKTIGIRISEEKEILIDLIEEYTTRGELVSLPLSFRYHPETGSASVCQSLKKGDIVETRAQMNAILNPTFRDMVEVYRTISRDAAVLPSKEWFPLGDPDTEPLGKTLMFRLLGFIRFQDERIFSSVETLGHVPVELPTEEVVLVASLRRITGQVHRNPVVDYLQPHGTSVKQPVNFESAIPLTRKLNFPPEPRLATSDMAITALLNDDIKTKFRHAGMVSGRKMVRFKATNKETREKVLVGEVEAEQPVSAYMFASKGSQEQDILWAILVS</sequence>
<dbReference type="STRING" id="42249.A0A317SZ72"/>
<dbReference type="GO" id="GO:0019171">
    <property type="term" value="F:(3R)-hydroxyacyl-[acyl-carrier-protein] dehydratase activity"/>
    <property type="evidence" value="ECO:0007669"/>
    <property type="project" value="InterPro"/>
</dbReference>
<keyword evidence="1" id="KW-0808">Transferase</keyword>
<evidence type="ECO:0000256" key="1">
    <source>
        <dbReference type="ARBA" id="ARBA00022679"/>
    </source>
</evidence>
<evidence type="ECO:0000313" key="3">
    <source>
        <dbReference type="EMBL" id="PWW79624.1"/>
    </source>
</evidence>
<dbReference type="PANTHER" id="PTHR10982:SF21">
    <property type="entry name" value="FATTY ACID SYNTHASE SUBUNIT BETA"/>
    <property type="match status" value="1"/>
</dbReference>
<feature type="domain" description="Fatty acid synthase meander beta sheet" evidence="2">
    <location>
        <begin position="41"/>
        <end position="167"/>
    </location>
</feature>
<dbReference type="OrthoDB" id="5417908at2759"/>
<protein>
    <recommendedName>
        <fullName evidence="2">Fatty acid synthase meander beta sheet domain-containing protein</fullName>
    </recommendedName>
</protein>
<proteinExistence type="predicted"/>
<accession>A0A317SZ72</accession>